<dbReference type="InterPro" id="IPR043502">
    <property type="entry name" value="DNA/RNA_pol_sf"/>
</dbReference>
<reference evidence="1" key="2">
    <citation type="submission" date="2022-01" db="EMBL/GenBank/DDBJ databases">
        <authorList>
            <person name="Yamashiro T."/>
            <person name="Shiraishi A."/>
            <person name="Satake H."/>
            <person name="Nakayama K."/>
        </authorList>
    </citation>
    <scope>NUCLEOTIDE SEQUENCE</scope>
</reference>
<dbReference type="PANTHER" id="PTHR24559:SF444">
    <property type="entry name" value="REVERSE TRANSCRIPTASE DOMAIN-CONTAINING PROTEIN"/>
    <property type="match status" value="1"/>
</dbReference>
<dbReference type="InterPro" id="IPR053134">
    <property type="entry name" value="RNA-dir_DNA_polymerase"/>
</dbReference>
<gene>
    <name evidence="1" type="ORF">Tco_1044728</name>
</gene>
<evidence type="ECO:0000313" key="2">
    <source>
        <dbReference type="Proteomes" id="UP001151760"/>
    </source>
</evidence>
<name>A0ABQ5GR74_9ASTR</name>
<dbReference type="PANTHER" id="PTHR24559">
    <property type="entry name" value="TRANSPOSON TY3-I GAG-POL POLYPROTEIN"/>
    <property type="match status" value="1"/>
</dbReference>
<sequence length="167" mass="19043">MVRQAIALSPAPVENLKVAINPEYPEQSIMIGENLSTKGKKAICEVLEANMDVFAWKPTDMTGVPRALAEHKMGIKENTLPVRQKKQGQAPEKSKFIMEKVQKLVEAGIMREVTYHSWISNPVLVKKHDRDWRMCVDFTYLNKACPKDCYPLPEINWKIESLCGYPI</sequence>
<accession>A0ABQ5GR74</accession>
<comment type="caution">
    <text evidence="1">The sequence shown here is derived from an EMBL/GenBank/DDBJ whole genome shotgun (WGS) entry which is preliminary data.</text>
</comment>
<evidence type="ECO:0008006" key="3">
    <source>
        <dbReference type="Google" id="ProtNLM"/>
    </source>
</evidence>
<protein>
    <recommendedName>
        <fullName evidence="3">Reverse transcriptase domain-containing protein</fullName>
    </recommendedName>
</protein>
<proteinExistence type="predicted"/>
<reference evidence="1" key="1">
    <citation type="journal article" date="2022" name="Int. J. Mol. Sci.">
        <title>Draft Genome of Tanacetum Coccineum: Genomic Comparison of Closely Related Tanacetum-Family Plants.</title>
        <authorList>
            <person name="Yamashiro T."/>
            <person name="Shiraishi A."/>
            <person name="Nakayama K."/>
            <person name="Satake H."/>
        </authorList>
    </citation>
    <scope>NUCLEOTIDE SEQUENCE</scope>
</reference>
<keyword evidence="2" id="KW-1185">Reference proteome</keyword>
<dbReference type="SUPFAM" id="SSF56672">
    <property type="entry name" value="DNA/RNA polymerases"/>
    <property type="match status" value="1"/>
</dbReference>
<dbReference type="Gene3D" id="3.10.10.10">
    <property type="entry name" value="HIV Type 1 Reverse Transcriptase, subunit A, domain 1"/>
    <property type="match status" value="1"/>
</dbReference>
<dbReference type="EMBL" id="BQNB010018763">
    <property type="protein sequence ID" value="GJT78003.1"/>
    <property type="molecule type" value="Genomic_DNA"/>
</dbReference>
<evidence type="ECO:0000313" key="1">
    <source>
        <dbReference type="EMBL" id="GJT78003.1"/>
    </source>
</evidence>
<organism evidence="1 2">
    <name type="scientific">Tanacetum coccineum</name>
    <dbReference type="NCBI Taxonomy" id="301880"/>
    <lineage>
        <taxon>Eukaryota</taxon>
        <taxon>Viridiplantae</taxon>
        <taxon>Streptophyta</taxon>
        <taxon>Embryophyta</taxon>
        <taxon>Tracheophyta</taxon>
        <taxon>Spermatophyta</taxon>
        <taxon>Magnoliopsida</taxon>
        <taxon>eudicotyledons</taxon>
        <taxon>Gunneridae</taxon>
        <taxon>Pentapetalae</taxon>
        <taxon>asterids</taxon>
        <taxon>campanulids</taxon>
        <taxon>Asterales</taxon>
        <taxon>Asteraceae</taxon>
        <taxon>Asteroideae</taxon>
        <taxon>Anthemideae</taxon>
        <taxon>Anthemidinae</taxon>
        <taxon>Tanacetum</taxon>
    </lineage>
</organism>
<dbReference type="Proteomes" id="UP001151760">
    <property type="component" value="Unassembled WGS sequence"/>
</dbReference>